<protein>
    <submittedName>
        <fullName evidence="2">Unnamed protein product</fullName>
    </submittedName>
</protein>
<feature type="compositionally biased region" description="Low complexity" evidence="1">
    <location>
        <begin position="29"/>
        <end position="42"/>
    </location>
</feature>
<gene>
    <name evidence="2" type="ORF">Pfra01_000261300</name>
</gene>
<evidence type="ECO:0000313" key="2">
    <source>
        <dbReference type="EMBL" id="GMF20878.1"/>
    </source>
</evidence>
<organism evidence="2 3">
    <name type="scientific">Phytophthora fragariaefolia</name>
    <dbReference type="NCBI Taxonomy" id="1490495"/>
    <lineage>
        <taxon>Eukaryota</taxon>
        <taxon>Sar</taxon>
        <taxon>Stramenopiles</taxon>
        <taxon>Oomycota</taxon>
        <taxon>Peronosporomycetes</taxon>
        <taxon>Peronosporales</taxon>
        <taxon>Peronosporaceae</taxon>
        <taxon>Phytophthora</taxon>
    </lineage>
</organism>
<dbReference type="AlphaFoldDB" id="A0A9W6TWG2"/>
<evidence type="ECO:0000313" key="3">
    <source>
        <dbReference type="Proteomes" id="UP001165121"/>
    </source>
</evidence>
<feature type="region of interest" description="Disordered" evidence="1">
    <location>
        <begin position="28"/>
        <end position="61"/>
    </location>
</feature>
<accession>A0A9W6TWG2</accession>
<reference evidence="2" key="1">
    <citation type="submission" date="2023-04" db="EMBL/GenBank/DDBJ databases">
        <title>Phytophthora fragariaefolia NBRC 109709.</title>
        <authorList>
            <person name="Ichikawa N."/>
            <person name="Sato H."/>
            <person name="Tonouchi N."/>
        </authorList>
    </citation>
    <scope>NUCLEOTIDE SEQUENCE</scope>
    <source>
        <strain evidence="2">NBRC 109709</strain>
    </source>
</reference>
<dbReference type="Proteomes" id="UP001165121">
    <property type="component" value="Unassembled WGS sequence"/>
</dbReference>
<proteinExistence type="predicted"/>
<sequence length="166" mass="17945">MSNYGETADCTLTQTITVADCELSITLRPQNPQPQQVIQQPEPEQRLESGTSRCGGEESEQGVTFCAVPPCATGCEEEERGREDGYSNNREDSSSRHRYDSGVGGCEDDSEADGRENDSGGDSLQDDDGQGDNETGRTAKKIKNSVRMTKPTCWQLQDGVTGPVSC</sequence>
<comment type="caution">
    <text evidence="2">The sequence shown here is derived from an EMBL/GenBank/DDBJ whole genome shotgun (WGS) entry which is preliminary data.</text>
</comment>
<feature type="region of interest" description="Disordered" evidence="1">
    <location>
        <begin position="74"/>
        <end position="148"/>
    </location>
</feature>
<name>A0A9W6TWG2_9STRA</name>
<feature type="compositionally biased region" description="Basic and acidic residues" evidence="1">
    <location>
        <begin position="79"/>
        <end position="100"/>
    </location>
</feature>
<evidence type="ECO:0000256" key="1">
    <source>
        <dbReference type="SAM" id="MobiDB-lite"/>
    </source>
</evidence>
<keyword evidence="3" id="KW-1185">Reference proteome</keyword>
<dbReference type="EMBL" id="BSXT01000211">
    <property type="protein sequence ID" value="GMF20878.1"/>
    <property type="molecule type" value="Genomic_DNA"/>
</dbReference>